<feature type="domain" description="Isochorismatase-like" evidence="3">
    <location>
        <begin position="20"/>
        <end position="182"/>
    </location>
</feature>
<comment type="similarity">
    <text evidence="1">Belongs to the isochorismatase family.</text>
</comment>
<dbReference type="InterPro" id="IPR050272">
    <property type="entry name" value="Isochorismatase-like_hydrls"/>
</dbReference>
<dbReference type="EMBL" id="EF081774">
    <property type="protein sequence ID" value="ABK21155.1"/>
    <property type="molecule type" value="mRNA"/>
</dbReference>
<proteinExistence type="evidence at transcript level"/>
<keyword evidence="2" id="KW-0378">Hydrolase</keyword>
<accession>A9NKJ4</accession>
<reference evidence="6" key="2">
    <citation type="submission" date="2009-02" db="EMBL/GenBank/DDBJ databases">
        <title>Full length sequence-verified cDNA sequences from Sitka spruce (Picea sitchensis).</title>
        <authorList>
            <person name="Reid K.E."/>
            <person name="Liao N."/>
            <person name="Ralph S."/>
            <person name="Kolosova N."/>
            <person name="Oddy C."/>
            <person name="Moore R."/>
            <person name="Mayo M."/>
            <person name="Wagner S."/>
            <person name="King J."/>
            <person name="Yanchuk A."/>
            <person name="Holt R."/>
            <person name="Jones S."/>
            <person name="Marra M."/>
            <person name="Ritland C.E."/>
            <person name="Ritland K."/>
            <person name="Bohlmann J."/>
        </authorList>
    </citation>
    <scope>NUCLEOTIDE SEQUENCE</scope>
    <source>
        <tissue evidence="6">Green portion of the leader tissue</tissue>
    </source>
</reference>
<organism evidence="4">
    <name type="scientific">Picea sitchensis</name>
    <name type="common">Sitka spruce</name>
    <name type="synonym">Pinus sitchensis</name>
    <dbReference type="NCBI Taxonomy" id="3332"/>
    <lineage>
        <taxon>Eukaryota</taxon>
        <taxon>Viridiplantae</taxon>
        <taxon>Streptophyta</taxon>
        <taxon>Embryophyta</taxon>
        <taxon>Tracheophyta</taxon>
        <taxon>Spermatophyta</taxon>
        <taxon>Pinopsida</taxon>
        <taxon>Pinidae</taxon>
        <taxon>Conifers I</taxon>
        <taxon>Pinales</taxon>
        <taxon>Pinaceae</taxon>
        <taxon>Picea</taxon>
    </lineage>
</organism>
<dbReference type="InterPro" id="IPR036380">
    <property type="entry name" value="Isochorismatase-like_sf"/>
</dbReference>
<evidence type="ECO:0000313" key="6">
    <source>
        <dbReference type="EMBL" id="ACN40163.1"/>
    </source>
</evidence>
<dbReference type="EMBL" id="BT070658">
    <property type="protein sequence ID" value="ACN40163.1"/>
    <property type="molecule type" value="mRNA"/>
</dbReference>
<dbReference type="Pfam" id="PF00857">
    <property type="entry name" value="Isochorismatase"/>
    <property type="match status" value="1"/>
</dbReference>
<protein>
    <recommendedName>
        <fullName evidence="3">Isochorismatase-like domain-containing protein</fullName>
    </recommendedName>
</protein>
<evidence type="ECO:0000313" key="5">
    <source>
        <dbReference type="EMBL" id="ABK22051.1"/>
    </source>
</evidence>
<reference evidence="4" key="1">
    <citation type="journal article" date="2008" name="BMC Genomics">
        <title>A conifer genomics resource of 200,000 spruce (Picea spp.) ESTs and 6,464 high-quality, sequence-finished full-length cDNAs for Sitka spruce (Picea sitchensis).</title>
        <authorList>
            <person name="Ralph S.G."/>
            <person name="Chun H.J."/>
            <person name="Kolosova N."/>
            <person name="Cooper D."/>
            <person name="Oddy C."/>
            <person name="Ritland C.E."/>
            <person name="Kirkpatrick R."/>
            <person name="Moore R."/>
            <person name="Barber S."/>
            <person name="Holt R.A."/>
            <person name="Jones S.J."/>
            <person name="Marra M.A."/>
            <person name="Douglas C.J."/>
            <person name="Ritland K."/>
            <person name="Bohlmann J."/>
        </authorList>
    </citation>
    <scope>NUCLEOTIDE SEQUENCE</scope>
    <source>
        <tissue evidence="5">Bark</tissue>
        <tissue evidence="4">Green portion of the leader tissue</tissue>
    </source>
</reference>
<evidence type="ECO:0000256" key="1">
    <source>
        <dbReference type="ARBA" id="ARBA00006336"/>
    </source>
</evidence>
<sequence length="197" mass="22785">MGRSYEEYEIRRRNPDPKNAALVVIDMQVYFRETATPILPAIRRTIESCRAQNIPVVYTRHSHKDPSDYGMQEEWWNSVIHDGTPEAELMPEVDRRATDKLVHKHTYSGFYDTDLEQYLREQGKSEVIITGVVTNLCCETTARDAFNRGFRVFFSTDATATTNEDFHDSTLKNLAYGFAYLVNCQRLEDAFTVKNIV</sequence>
<dbReference type="InterPro" id="IPR000868">
    <property type="entry name" value="Isochorismatase-like_dom"/>
</dbReference>
<dbReference type="AlphaFoldDB" id="A9NKJ4"/>
<dbReference type="GO" id="GO:0016787">
    <property type="term" value="F:hydrolase activity"/>
    <property type="evidence" value="ECO:0007669"/>
    <property type="project" value="UniProtKB-KW"/>
</dbReference>
<evidence type="ECO:0000259" key="3">
    <source>
        <dbReference type="Pfam" id="PF00857"/>
    </source>
</evidence>
<dbReference type="SUPFAM" id="SSF52499">
    <property type="entry name" value="Isochorismatase-like hydrolases"/>
    <property type="match status" value="1"/>
</dbReference>
<evidence type="ECO:0000313" key="4">
    <source>
        <dbReference type="EMBL" id="ABK21155.1"/>
    </source>
</evidence>
<dbReference type="EMBL" id="EF082697">
    <property type="protein sequence ID" value="ABK22051.1"/>
    <property type="molecule type" value="mRNA"/>
</dbReference>
<dbReference type="Gene3D" id="3.40.50.850">
    <property type="entry name" value="Isochorismatase-like"/>
    <property type="match status" value="1"/>
</dbReference>
<dbReference type="CDD" id="cd00431">
    <property type="entry name" value="cysteine_hydrolases"/>
    <property type="match status" value="1"/>
</dbReference>
<dbReference type="PANTHER" id="PTHR43540">
    <property type="entry name" value="PEROXYUREIDOACRYLATE/UREIDOACRYLATE AMIDOHYDROLASE-RELATED"/>
    <property type="match status" value="1"/>
</dbReference>
<dbReference type="PANTHER" id="PTHR43540:SF6">
    <property type="entry name" value="ISOCHORISMATASE-LIKE DOMAIN-CONTAINING PROTEIN"/>
    <property type="match status" value="1"/>
</dbReference>
<name>A9NKJ4_PICSI</name>
<evidence type="ECO:0000256" key="2">
    <source>
        <dbReference type="ARBA" id="ARBA00022801"/>
    </source>
</evidence>